<keyword evidence="3" id="KW-1185">Reference proteome</keyword>
<dbReference type="NCBIfam" id="NF038128">
    <property type="entry name" value="choice_anch_J"/>
    <property type="match status" value="1"/>
</dbReference>
<dbReference type="OrthoDB" id="1492759at2"/>
<reference evidence="2 3" key="1">
    <citation type="submission" date="2018-04" db="EMBL/GenBank/DDBJ databases">
        <title>Genomic Encyclopedia of Archaeal and Bacterial Type Strains, Phase II (KMG-II): from individual species to whole genera.</title>
        <authorList>
            <person name="Goeker M."/>
        </authorList>
    </citation>
    <scope>NUCLEOTIDE SEQUENCE [LARGE SCALE GENOMIC DNA]</scope>
    <source>
        <strain evidence="2 3">DSM 23082</strain>
    </source>
</reference>
<dbReference type="Gene3D" id="2.60.120.200">
    <property type="match status" value="1"/>
</dbReference>
<feature type="domain" description="DUF5689" evidence="1">
    <location>
        <begin position="40"/>
        <end position="267"/>
    </location>
</feature>
<evidence type="ECO:0000313" key="2">
    <source>
        <dbReference type="EMBL" id="PTX45186.1"/>
    </source>
</evidence>
<dbReference type="RefSeq" id="WP_108171075.1">
    <property type="nucleotide sequence ID" value="NZ_QBKQ01000001.1"/>
</dbReference>
<dbReference type="Pfam" id="PF18942">
    <property type="entry name" value="DUF5689"/>
    <property type="match status" value="1"/>
</dbReference>
<dbReference type="AlphaFoldDB" id="A0A2T6AN54"/>
<protein>
    <recommendedName>
        <fullName evidence="1">DUF5689 domain-containing protein</fullName>
    </recommendedName>
</protein>
<dbReference type="EMBL" id="QBKQ01000001">
    <property type="protein sequence ID" value="PTX45186.1"/>
    <property type="molecule type" value="Genomic_DNA"/>
</dbReference>
<evidence type="ECO:0000259" key="1">
    <source>
        <dbReference type="Pfam" id="PF18942"/>
    </source>
</evidence>
<evidence type="ECO:0000313" key="3">
    <source>
        <dbReference type="Proteomes" id="UP000244174"/>
    </source>
</evidence>
<dbReference type="Proteomes" id="UP000244174">
    <property type="component" value="Unassembled WGS sequence"/>
</dbReference>
<name>A0A2T6AN54_9FLAO</name>
<comment type="caution">
    <text evidence="2">The sequence shown here is derived from an EMBL/GenBank/DDBJ whole genome shotgun (WGS) entry which is preliminary data.</text>
</comment>
<sequence length="459" mass="50884">MKKIFVVCALIGFLLNSCVKTDDYDTPGIDIPEIDITGDLTSIMAVKGNFDPRTGEIYTFQDSETWFEGYVISSDAGGNFYKEIILQDKPEDPTSGIQILLDDNSIYETFDVGRKVVVKLDGLSLSFNNGVLQLGIQNRGDVVAIPGSLIADHIIRTEVKQEIKPLQISIDDFSDELKNLYIQINDVQFDPNLVKENNLYSFASNVVDRYDGERQLISCQTGSTSILSTSTFSDFKSLLLPTGSGSVEGILTRDFYDEHYVIMINTPDALNMNGERCDPVYLDCGNNLVEGSKFLLEENFDGVTSNTTLNSRGWTNINVSGGEKKFTPTLSAGNRILRISAYNTIESPLEAWLVTPEIDLDDTSNEILLFDMLSSYDNGLLMKVFITSDFTGDPRTTTWTELDANIPLGPSGANSTIFRESKIDISCLEGEIWIGFRYLGAAPDKTTTYDLDNIRVIGE</sequence>
<accession>A0A2T6AN54</accession>
<proteinExistence type="predicted"/>
<dbReference type="InterPro" id="IPR043744">
    <property type="entry name" value="DUF5689"/>
</dbReference>
<gene>
    <name evidence="2" type="ORF">C8P64_1177</name>
</gene>
<organism evidence="2 3">
    <name type="scientific">Christiangramia gaetbulicola</name>
    <dbReference type="NCBI Taxonomy" id="703340"/>
    <lineage>
        <taxon>Bacteria</taxon>
        <taxon>Pseudomonadati</taxon>
        <taxon>Bacteroidota</taxon>
        <taxon>Flavobacteriia</taxon>
        <taxon>Flavobacteriales</taxon>
        <taxon>Flavobacteriaceae</taxon>
        <taxon>Christiangramia</taxon>
    </lineage>
</organism>